<evidence type="ECO:0000259" key="8">
    <source>
        <dbReference type="PROSITE" id="PS50928"/>
    </source>
</evidence>
<feature type="transmembrane region" description="Helical" evidence="7">
    <location>
        <begin position="80"/>
        <end position="99"/>
    </location>
</feature>
<feature type="transmembrane region" description="Helical" evidence="7">
    <location>
        <begin position="184"/>
        <end position="207"/>
    </location>
</feature>
<gene>
    <name evidence="9" type="ORF">ACFPM4_16275</name>
</gene>
<dbReference type="InterPro" id="IPR000515">
    <property type="entry name" value="MetI-like"/>
</dbReference>
<feature type="transmembrane region" description="Helical" evidence="7">
    <location>
        <begin position="257"/>
        <end position="276"/>
    </location>
</feature>
<evidence type="ECO:0000256" key="3">
    <source>
        <dbReference type="ARBA" id="ARBA00022475"/>
    </source>
</evidence>
<comment type="caution">
    <text evidence="9">The sequence shown here is derived from an EMBL/GenBank/DDBJ whole genome shotgun (WGS) entry which is preliminary data.</text>
</comment>
<keyword evidence="5 7" id="KW-1133">Transmembrane helix</keyword>
<evidence type="ECO:0000256" key="2">
    <source>
        <dbReference type="ARBA" id="ARBA00022448"/>
    </source>
</evidence>
<keyword evidence="3" id="KW-1003">Cell membrane</keyword>
<dbReference type="PANTHER" id="PTHR43744">
    <property type="entry name" value="ABC TRANSPORTER PERMEASE PROTEIN MG189-RELATED-RELATED"/>
    <property type="match status" value="1"/>
</dbReference>
<dbReference type="RefSeq" id="WP_382354078.1">
    <property type="nucleotide sequence ID" value="NZ_JBHSMC010000024.1"/>
</dbReference>
<keyword evidence="2 7" id="KW-0813">Transport</keyword>
<comment type="similarity">
    <text evidence="7">Belongs to the binding-protein-dependent transport system permease family.</text>
</comment>
<feature type="transmembrane region" description="Helical" evidence="7">
    <location>
        <begin position="111"/>
        <end position="131"/>
    </location>
</feature>
<protein>
    <submittedName>
        <fullName evidence="9">Carbohydrate ABC transporter permease</fullName>
    </submittedName>
</protein>
<reference evidence="10" key="1">
    <citation type="journal article" date="2019" name="Int. J. Syst. Evol. Microbiol.">
        <title>The Global Catalogue of Microorganisms (GCM) 10K type strain sequencing project: providing services to taxonomists for standard genome sequencing and annotation.</title>
        <authorList>
            <consortium name="The Broad Institute Genomics Platform"/>
            <consortium name="The Broad Institute Genome Sequencing Center for Infectious Disease"/>
            <person name="Wu L."/>
            <person name="Ma J."/>
        </authorList>
    </citation>
    <scope>NUCLEOTIDE SEQUENCE [LARGE SCALE GENOMIC DNA]</scope>
    <source>
        <strain evidence="10">CGMCC 1.12237</strain>
    </source>
</reference>
<dbReference type="Gene3D" id="1.10.3720.10">
    <property type="entry name" value="MetI-like"/>
    <property type="match status" value="1"/>
</dbReference>
<name>A0ABW0LP22_9BACI</name>
<evidence type="ECO:0000256" key="4">
    <source>
        <dbReference type="ARBA" id="ARBA00022692"/>
    </source>
</evidence>
<dbReference type="CDD" id="cd06261">
    <property type="entry name" value="TM_PBP2"/>
    <property type="match status" value="1"/>
</dbReference>
<evidence type="ECO:0000256" key="1">
    <source>
        <dbReference type="ARBA" id="ARBA00004651"/>
    </source>
</evidence>
<feature type="transmembrane region" description="Helical" evidence="7">
    <location>
        <begin position="143"/>
        <end position="163"/>
    </location>
</feature>
<dbReference type="InterPro" id="IPR035906">
    <property type="entry name" value="MetI-like_sf"/>
</dbReference>
<dbReference type="Pfam" id="PF00528">
    <property type="entry name" value="BPD_transp_1"/>
    <property type="match status" value="1"/>
</dbReference>
<feature type="transmembrane region" description="Helical" evidence="7">
    <location>
        <begin position="12"/>
        <end position="33"/>
    </location>
</feature>
<accession>A0ABW0LP22</accession>
<dbReference type="Proteomes" id="UP001596147">
    <property type="component" value="Unassembled WGS sequence"/>
</dbReference>
<sequence length="291" mass="32710">MKPTKGEKIFQFFNAIFLIVLSITFILPMISVLSTSFVSEQEFLRRGGSFILFPEKIDFTAYKLLLDRGSIILDAYKNTIFRVVVGTLLNVIFTATLAYGLSKKSLPGRNLFITFIFITMILSGGLIPTYMLIDGIGLKDSPWVMIIPSLISAWNFLIMKSFFSTIPAEIEESALIDGATPLQILIRIIFPLSLPSFATIGLFYAVYHWNEWFTASIYINDVHKLPIQVIMRNILLAGTIQDMSIHTTDQLPPAQTLKSAIIIVSTVPILFVYPFVQKYFVKGVMIGSVKE</sequence>
<keyword evidence="10" id="KW-1185">Reference proteome</keyword>
<evidence type="ECO:0000313" key="10">
    <source>
        <dbReference type="Proteomes" id="UP001596147"/>
    </source>
</evidence>
<dbReference type="PANTHER" id="PTHR43744:SF9">
    <property type="entry name" value="POLYGALACTURONAN_RHAMNOGALACTURONAN TRANSPORT SYSTEM PERMEASE PROTEIN YTCP"/>
    <property type="match status" value="1"/>
</dbReference>
<evidence type="ECO:0000256" key="6">
    <source>
        <dbReference type="ARBA" id="ARBA00023136"/>
    </source>
</evidence>
<dbReference type="EMBL" id="JBHSMC010000024">
    <property type="protein sequence ID" value="MFC5466276.1"/>
    <property type="molecule type" value="Genomic_DNA"/>
</dbReference>
<proteinExistence type="inferred from homology"/>
<dbReference type="PROSITE" id="PS50928">
    <property type="entry name" value="ABC_TM1"/>
    <property type="match status" value="1"/>
</dbReference>
<evidence type="ECO:0000256" key="7">
    <source>
        <dbReference type="RuleBase" id="RU363032"/>
    </source>
</evidence>
<organism evidence="9 10">
    <name type="scientific">Lederbergia graminis</name>
    <dbReference type="NCBI Taxonomy" id="735518"/>
    <lineage>
        <taxon>Bacteria</taxon>
        <taxon>Bacillati</taxon>
        <taxon>Bacillota</taxon>
        <taxon>Bacilli</taxon>
        <taxon>Bacillales</taxon>
        <taxon>Bacillaceae</taxon>
        <taxon>Lederbergia</taxon>
    </lineage>
</organism>
<evidence type="ECO:0000256" key="5">
    <source>
        <dbReference type="ARBA" id="ARBA00022989"/>
    </source>
</evidence>
<dbReference type="SUPFAM" id="SSF161098">
    <property type="entry name" value="MetI-like"/>
    <property type="match status" value="1"/>
</dbReference>
<comment type="subcellular location">
    <subcellularLocation>
        <location evidence="1 7">Cell membrane</location>
        <topology evidence="1 7">Multi-pass membrane protein</topology>
    </subcellularLocation>
</comment>
<keyword evidence="6 7" id="KW-0472">Membrane</keyword>
<feature type="domain" description="ABC transmembrane type-1" evidence="8">
    <location>
        <begin position="76"/>
        <end position="273"/>
    </location>
</feature>
<evidence type="ECO:0000313" key="9">
    <source>
        <dbReference type="EMBL" id="MFC5466276.1"/>
    </source>
</evidence>
<keyword evidence="4 7" id="KW-0812">Transmembrane</keyword>